<proteinExistence type="predicted"/>
<dbReference type="EMBL" id="JAWQEG010000460">
    <property type="protein sequence ID" value="KAK3889849.1"/>
    <property type="molecule type" value="Genomic_DNA"/>
</dbReference>
<dbReference type="AlphaFoldDB" id="A0AAE1GDP3"/>
<sequence>MEDKEITWSNDEEAVDGGERSSSSDVMDFSTEPQEEEEEVVEEGEISGKISGLAQDTAVVLPPDFLLTFQTIRRVKSDEVSDITRQLQRLEEYQNLEE</sequence>
<comment type="caution">
    <text evidence="2">The sequence shown here is derived from an EMBL/GenBank/DDBJ whole genome shotgun (WGS) entry which is preliminary data.</text>
</comment>
<evidence type="ECO:0000313" key="3">
    <source>
        <dbReference type="Proteomes" id="UP001286313"/>
    </source>
</evidence>
<accession>A0AAE1GDP3</accession>
<keyword evidence="3" id="KW-1185">Reference proteome</keyword>
<feature type="region of interest" description="Disordered" evidence="1">
    <location>
        <begin position="1"/>
        <end position="40"/>
    </location>
</feature>
<reference evidence="2" key="1">
    <citation type="submission" date="2023-10" db="EMBL/GenBank/DDBJ databases">
        <title>Genome assemblies of two species of porcelain crab, Petrolisthes cinctipes and Petrolisthes manimaculis (Anomura: Porcellanidae).</title>
        <authorList>
            <person name="Angst P."/>
        </authorList>
    </citation>
    <scope>NUCLEOTIDE SEQUENCE</scope>
    <source>
        <strain evidence="2">PB745_01</strain>
        <tissue evidence="2">Gill</tissue>
    </source>
</reference>
<name>A0AAE1GDP3_PETCI</name>
<protein>
    <submittedName>
        <fullName evidence="2">Uncharacterized protein</fullName>
    </submittedName>
</protein>
<gene>
    <name evidence="2" type="ORF">Pcinc_006175</name>
</gene>
<dbReference type="Proteomes" id="UP001286313">
    <property type="component" value="Unassembled WGS sequence"/>
</dbReference>
<evidence type="ECO:0000256" key="1">
    <source>
        <dbReference type="SAM" id="MobiDB-lite"/>
    </source>
</evidence>
<organism evidence="2 3">
    <name type="scientific">Petrolisthes cinctipes</name>
    <name type="common">Flat porcelain crab</name>
    <dbReference type="NCBI Taxonomy" id="88211"/>
    <lineage>
        <taxon>Eukaryota</taxon>
        <taxon>Metazoa</taxon>
        <taxon>Ecdysozoa</taxon>
        <taxon>Arthropoda</taxon>
        <taxon>Crustacea</taxon>
        <taxon>Multicrustacea</taxon>
        <taxon>Malacostraca</taxon>
        <taxon>Eumalacostraca</taxon>
        <taxon>Eucarida</taxon>
        <taxon>Decapoda</taxon>
        <taxon>Pleocyemata</taxon>
        <taxon>Anomura</taxon>
        <taxon>Galatheoidea</taxon>
        <taxon>Porcellanidae</taxon>
        <taxon>Petrolisthes</taxon>
    </lineage>
</organism>
<evidence type="ECO:0000313" key="2">
    <source>
        <dbReference type="EMBL" id="KAK3889849.1"/>
    </source>
</evidence>